<evidence type="ECO:0000313" key="1">
    <source>
        <dbReference type="EMBL" id="MFC4305540.1"/>
    </source>
</evidence>
<organism evidence="1 2">
    <name type="scientific">Cohnella boryungensis</name>
    <dbReference type="NCBI Taxonomy" id="768479"/>
    <lineage>
        <taxon>Bacteria</taxon>
        <taxon>Bacillati</taxon>
        <taxon>Bacillota</taxon>
        <taxon>Bacilli</taxon>
        <taxon>Bacillales</taxon>
        <taxon>Paenibacillaceae</taxon>
        <taxon>Cohnella</taxon>
    </lineage>
</organism>
<proteinExistence type="predicted"/>
<dbReference type="EMBL" id="JBHSED010000040">
    <property type="protein sequence ID" value="MFC4305540.1"/>
    <property type="molecule type" value="Genomic_DNA"/>
</dbReference>
<dbReference type="RefSeq" id="WP_204601144.1">
    <property type="nucleotide sequence ID" value="NZ_JBHSED010000040.1"/>
</dbReference>
<comment type="caution">
    <text evidence="1">The sequence shown here is derived from an EMBL/GenBank/DDBJ whole genome shotgun (WGS) entry which is preliminary data.</text>
</comment>
<keyword evidence="2" id="KW-1185">Reference proteome</keyword>
<gene>
    <name evidence="1" type="ORF">ACFO1S_19090</name>
</gene>
<accession>A0ABV8SE92</accession>
<evidence type="ECO:0000313" key="2">
    <source>
        <dbReference type="Proteomes" id="UP001595755"/>
    </source>
</evidence>
<protein>
    <submittedName>
        <fullName evidence="1">Uncharacterized protein</fullName>
    </submittedName>
</protein>
<sequence>MQGAIPLFSDIYINVRRPAHGTGANDRDDSPETIVGIIRTSYADDPKRVTDSLTFGFR</sequence>
<name>A0ABV8SE92_9BACL</name>
<dbReference type="Proteomes" id="UP001595755">
    <property type="component" value="Unassembled WGS sequence"/>
</dbReference>
<reference evidence="2" key="1">
    <citation type="journal article" date="2019" name="Int. J. Syst. Evol. Microbiol.">
        <title>The Global Catalogue of Microorganisms (GCM) 10K type strain sequencing project: providing services to taxonomists for standard genome sequencing and annotation.</title>
        <authorList>
            <consortium name="The Broad Institute Genomics Platform"/>
            <consortium name="The Broad Institute Genome Sequencing Center for Infectious Disease"/>
            <person name="Wu L."/>
            <person name="Ma J."/>
        </authorList>
    </citation>
    <scope>NUCLEOTIDE SEQUENCE [LARGE SCALE GENOMIC DNA]</scope>
    <source>
        <strain evidence="2">CGMCC 4.1641</strain>
    </source>
</reference>